<keyword evidence="3" id="KW-1185">Reference proteome</keyword>
<evidence type="ECO:0000313" key="2">
    <source>
        <dbReference type="EMBL" id="MBW0532970.1"/>
    </source>
</evidence>
<comment type="caution">
    <text evidence="2">The sequence shown here is derived from an EMBL/GenBank/DDBJ whole genome shotgun (WGS) entry which is preliminary data.</text>
</comment>
<dbReference type="OrthoDB" id="3250101at2759"/>
<accession>A0A9Q3F944</accession>
<name>A0A9Q3F944_9BASI</name>
<organism evidence="2 3">
    <name type="scientific">Austropuccinia psidii MF-1</name>
    <dbReference type="NCBI Taxonomy" id="1389203"/>
    <lineage>
        <taxon>Eukaryota</taxon>
        <taxon>Fungi</taxon>
        <taxon>Dikarya</taxon>
        <taxon>Basidiomycota</taxon>
        <taxon>Pucciniomycotina</taxon>
        <taxon>Pucciniomycetes</taxon>
        <taxon>Pucciniales</taxon>
        <taxon>Sphaerophragmiaceae</taxon>
        <taxon>Austropuccinia</taxon>
    </lineage>
</organism>
<feature type="compositionally biased region" description="Basic and acidic residues" evidence="1">
    <location>
        <begin position="138"/>
        <end position="155"/>
    </location>
</feature>
<dbReference type="Proteomes" id="UP000765509">
    <property type="component" value="Unassembled WGS sequence"/>
</dbReference>
<reference evidence="2" key="1">
    <citation type="submission" date="2021-03" db="EMBL/GenBank/DDBJ databases">
        <title>Draft genome sequence of rust myrtle Austropuccinia psidii MF-1, a brazilian biotype.</title>
        <authorList>
            <person name="Quecine M.C."/>
            <person name="Pachon D.M.R."/>
            <person name="Bonatelli M.L."/>
            <person name="Correr F.H."/>
            <person name="Franceschini L.M."/>
            <person name="Leite T.F."/>
            <person name="Margarido G.R.A."/>
            <person name="Almeida C.A."/>
            <person name="Ferrarezi J.A."/>
            <person name="Labate C.A."/>
        </authorList>
    </citation>
    <scope>NUCLEOTIDE SEQUENCE</scope>
    <source>
        <strain evidence="2">MF-1</strain>
    </source>
</reference>
<feature type="compositionally biased region" description="Acidic residues" evidence="1">
    <location>
        <begin position="156"/>
        <end position="165"/>
    </location>
</feature>
<evidence type="ECO:0000313" key="3">
    <source>
        <dbReference type="Proteomes" id="UP000765509"/>
    </source>
</evidence>
<feature type="region of interest" description="Disordered" evidence="1">
    <location>
        <begin position="138"/>
        <end position="166"/>
    </location>
</feature>
<sequence>MVNSFEEAIFNIERDRLMSSFLKQKDRLTARHPDMSETMVHKRILRKCGGDLEHAIRSRFIEPFSTEDYINAMEDITTQTKIGRNWYKLPMDNKTSEKPIPKPNKPHDKAPLKFHKCGSTSCWANTCPKKTRINEIEIEKYDTKETNDVPVHESDSEPSEEEELPGELSIDKINFSFEVTEVHTHLPHYSNEFMDLIHVQDAKMQKTKPARGKGYTAGSSCITNIVINNREAKIHLDSSAFCTCVGKDYLDKIYTNCQDKLMTIEGIKFRSSSQNMHPLGIFEAAMIFTHPTGSIILKVEFVVMNNCTSQHFILGNDYLNI</sequence>
<dbReference type="CDD" id="cd14279">
    <property type="entry name" value="CUE"/>
    <property type="match status" value="1"/>
</dbReference>
<evidence type="ECO:0000256" key="1">
    <source>
        <dbReference type="SAM" id="MobiDB-lite"/>
    </source>
</evidence>
<dbReference type="EMBL" id="AVOT02038168">
    <property type="protein sequence ID" value="MBW0532970.1"/>
    <property type="molecule type" value="Genomic_DNA"/>
</dbReference>
<protein>
    <submittedName>
        <fullName evidence="2">Uncharacterized protein</fullName>
    </submittedName>
</protein>
<dbReference type="AlphaFoldDB" id="A0A9Q3F944"/>
<proteinExistence type="predicted"/>
<gene>
    <name evidence="2" type="ORF">O181_072685</name>
</gene>